<evidence type="ECO:0000256" key="11">
    <source>
        <dbReference type="ARBA" id="ARBA00022881"/>
    </source>
</evidence>
<dbReference type="InterPro" id="IPR017871">
    <property type="entry name" value="ABC_transporter-like_CS"/>
</dbReference>
<feature type="binding site" evidence="17">
    <location>
        <begin position="701"/>
        <end position="708"/>
    </location>
    <ligand>
        <name>ATP</name>
        <dbReference type="ChEBI" id="CHEBI:30616"/>
    </ligand>
</feature>
<evidence type="ECO:0000256" key="12">
    <source>
        <dbReference type="ARBA" id="ARBA00023125"/>
    </source>
</evidence>
<keyword evidence="4 17" id="KW-0677">Repeat</keyword>
<reference evidence="20 21" key="1">
    <citation type="submission" date="2017-11" db="EMBL/GenBank/DDBJ databases">
        <title>Evolution of Phototrophy in the Chloroflexi Phylum Driven by Horizontal Gene Transfer.</title>
        <authorList>
            <person name="Ward L.M."/>
            <person name="Hemp J."/>
            <person name="Shih P.M."/>
            <person name="Mcglynn S.E."/>
            <person name="Fischer W."/>
        </authorList>
    </citation>
    <scope>NUCLEOTIDE SEQUENCE [LARGE SCALE GENOMIC DNA]</scope>
    <source>
        <strain evidence="20">JP3_7</strain>
    </source>
</reference>
<dbReference type="InterPro" id="IPR003439">
    <property type="entry name" value="ABC_transporter-like_ATP-bd"/>
</dbReference>
<accession>A0A2M8QBT5</accession>
<dbReference type="CDD" id="cd03270">
    <property type="entry name" value="ABC_UvrA_I"/>
    <property type="match status" value="1"/>
</dbReference>
<evidence type="ECO:0000256" key="17">
    <source>
        <dbReference type="HAMAP-Rule" id="MF_00205"/>
    </source>
</evidence>
<dbReference type="GO" id="GO:0006289">
    <property type="term" value="P:nucleotide-excision repair"/>
    <property type="evidence" value="ECO:0007669"/>
    <property type="project" value="UniProtKB-UniRule"/>
</dbReference>
<keyword evidence="3 17" id="KW-0479">Metal-binding</keyword>
<dbReference type="InterPro" id="IPR041102">
    <property type="entry name" value="UvrA_inter"/>
</dbReference>
<name>A0A2M8QBT5_9CHLR</name>
<dbReference type="InterPro" id="IPR027417">
    <property type="entry name" value="P-loop_NTPase"/>
</dbReference>
<dbReference type="HAMAP" id="MF_00205">
    <property type="entry name" value="UvrA"/>
    <property type="match status" value="1"/>
</dbReference>
<dbReference type="Pfam" id="PF17760">
    <property type="entry name" value="UvrA_inter"/>
    <property type="match status" value="1"/>
</dbReference>
<dbReference type="Pfam" id="PF17755">
    <property type="entry name" value="UvrA_DNA-bind"/>
    <property type="match status" value="1"/>
</dbReference>
<evidence type="ECO:0000256" key="1">
    <source>
        <dbReference type="ARBA" id="ARBA00004496"/>
    </source>
</evidence>
<evidence type="ECO:0000256" key="18">
    <source>
        <dbReference type="SAM" id="MobiDB-lite"/>
    </source>
</evidence>
<dbReference type="NCBIfam" id="TIGR00630">
    <property type="entry name" value="uvra"/>
    <property type="match status" value="1"/>
</dbReference>
<dbReference type="FunFam" id="1.20.1580.10:FF:000002">
    <property type="entry name" value="UvrABC system protein A"/>
    <property type="match status" value="1"/>
</dbReference>
<protein>
    <recommendedName>
        <fullName evidence="15 17">UvrABC system protein A</fullName>
        <shortName evidence="17">UvrA protein</shortName>
    </recommendedName>
    <alternativeName>
        <fullName evidence="16 17">Excinuclease ABC subunit A</fullName>
    </alternativeName>
</protein>
<dbReference type="AlphaFoldDB" id="A0A2M8QBT5"/>
<feature type="zinc finger region" description="C4-type" evidence="17">
    <location>
        <begin position="800"/>
        <end position="826"/>
    </location>
</feature>
<dbReference type="InterPro" id="IPR041552">
    <property type="entry name" value="UvrA_DNA-bd"/>
</dbReference>
<evidence type="ECO:0000256" key="10">
    <source>
        <dbReference type="ARBA" id="ARBA00022840"/>
    </source>
</evidence>
<evidence type="ECO:0000256" key="16">
    <source>
        <dbReference type="ARBA" id="ARBA00042156"/>
    </source>
</evidence>
<organism evidence="20 21">
    <name type="scientific">Candidatus Thermofonsia Clade 3 bacterium</name>
    <dbReference type="NCBI Taxonomy" id="2364212"/>
    <lineage>
        <taxon>Bacteria</taxon>
        <taxon>Bacillati</taxon>
        <taxon>Chloroflexota</taxon>
        <taxon>Candidatus Thermofontia</taxon>
        <taxon>Candidatus Thermofonsia Clade 3</taxon>
    </lineage>
</organism>
<gene>
    <name evidence="17" type="primary">uvrA</name>
    <name evidence="20" type="ORF">CUN48_09565</name>
</gene>
<keyword evidence="5 17" id="KW-0547">Nucleotide-binding</keyword>
<dbReference type="Gene3D" id="1.10.8.280">
    <property type="entry name" value="ABC transporter ATPase domain-like"/>
    <property type="match status" value="1"/>
</dbReference>
<feature type="region of interest" description="Disordered" evidence="18">
    <location>
        <begin position="486"/>
        <end position="510"/>
    </location>
</feature>
<dbReference type="Gene3D" id="3.40.50.300">
    <property type="entry name" value="P-loop containing nucleotide triphosphate hydrolases"/>
    <property type="match status" value="3"/>
</dbReference>
<evidence type="ECO:0000256" key="14">
    <source>
        <dbReference type="ARBA" id="ARBA00038000"/>
    </source>
</evidence>
<dbReference type="Gene3D" id="3.30.190.20">
    <property type="match status" value="1"/>
</dbReference>
<keyword evidence="11 17" id="KW-0267">Excision nuclease</keyword>
<keyword evidence="9 17" id="KW-0862">Zinc</keyword>
<dbReference type="GO" id="GO:0005524">
    <property type="term" value="F:ATP binding"/>
    <property type="evidence" value="ECO:0007669"/>
    <property type="project" value="UniProtKB-UniRule"/>
</dbReference>
<dbReference type="NCBIfam" id="NF001503">
    <property type="entry name" value="PRK00349.1"/>
    <property type="match status" value="1"/>
</dbReference>
<keyword evidence="17" id="KW-0742">SOS response</keyword>
<evidence type="ECO:0000256" key="6">
    <source>
        <dbReference type="ARBA" id="ARBA00022763"/>
    </source>
</evidence>
<dbReference type="GO" id="GO:0008270">
    <property type="term" value="F:zinc ion binding"/>
    <property type="evidence" value="ECO:0007669"/>
    <property type="project" value="UniProtKB-UniRule"/>
</dbReference>
<sequence length="1023" mass="113169">MAQNKIVVRGARVHNLKNINVEIPRDKLVVITGLSGSGKSSLAFDTIFAEGQRRYVESLSAYARQFLGQMEKPDVDQIEGLSPAVSIDQKGSSHNPRSTVGTVTEIYDYLRLMFARIGVQYSPVTGLPLTSQTPQQIVDQIAALPPGTRVQILAPLIKDKKGHHQQVFEDVRKQGFARVRVDGEIRSVDEEIELDRYRLHNIEAVVDRLVVPEAREQGSRVGNQESGVEREALDEARRQFLTRLNDSVETALKLGDGFMIAMVSEEGQASAWRDIFFSEKKVDPATGKSYPDLEPKLFSFNAPQGACPECQGLGSKREIDPALIVPNPDLSLDEGAIHASGWNSDDDESWGRQMLRAVCKAYAIPMHQPWRHLSPAQRDLILYGTGGERVRVNYVNHLGERRQYDIPFEGVIPNLMRRYRESTSDYIKQSIEEVMTFRTCEACGGKRLKEDVLCVKVAGKNIAEVTDMSIREALAWVDSLGVDEAETESRQSDARKNGKPSPATSDFPALSDRDKQIARQIVKEIRARLQFLVDVGLDYLTLSRSANTLSGGEAQRIRLATQVGSQLMGVLYVLDEPSIGLHQRDQQRLINTLTRMRDLGNTVLVVEHDDDTMRAADWIIDMGPGAGEHGGQVVATGTPEQIMKNKASLTGAYLSGRKHIPIPPQRRAGNGKKLIIKGARENNLKNIDVEIPLGKFVVVTGVSGSGKSSLIVECLYKALANRLNGALEHPGDLDDILGLEHLDKVINIDQQPIGRTPRSNPATYTGLWTPLRELFAELPESKIRGYKSGRFSFNVKGGRCEACEGQGVLQIQMQFMPDIYVTCDVCHGTRFNRETLQVRYKGKNIAEVLDMTVTEAMAFFKDIPPIARKLQTLEEVGLGYIRLGQPATTLSGGEAQRVKLSRELSKRSTGRTIYVLDEPSVGLHHADVHKLIHVLDQLVDDGNTVVVIEHHLDIIKVADWVIDLGPEGGEGGGRIVAQGTPEQVAQVAESYTGRFLARALEQAALWEAKARASAKAAKPKRRK</sequence>
<dbReference type="GO" id="GO:0003677">
    <property type="term" value="F:DNA binding"/>
    <property type="evidence" value="ECO:0007669"/>
    <property type="project" value="UniProtKB-UniRule"/>
</dbReference>
<dbReference type="GO" id="GO:0016887">
    <property type="term" value="F:ATP hydrolysis activity"/>
    <property type="evidence" value="ECO:0007669"/>
    <property type="project" value="InterPro"/>
</dbReference>
<evidence type="ECO:0000256" key="13">
    <source>
        <dbReference type="ARBA" id="ARBA00023204"/>
    </source>
</evidence>
<comment type="subunit">
    <text evidence="17">Forms a heterotetramer with UvrB during the search for lesions.</text>
</comment>
<feature type="domain" description="ABC transporter" evidence="19">
    <location>
        <begin position="666"/>
        <end position="997"/>
    </location>
</feature>
<keyword evidence="7 17" id="KW-0228">DNA excision</keyword>
<comment type="caution">
    <text evidence="20">The sequence shown here is derived from an EMBL/GenBank/DDBJ whole genome shotgun (WGS) entry which is preliminary data.</text>
</comment>
<dbReference type="GO" id="GO:0009432">
    <property type="term" value="P:SOS response"/>
    <property type="evidence" value="ECO:0007669"/>
    <property type="project" value="UniProtKB-UniRule"/>
</dbReference>
<feature type="binding site" evidence="17">
    <location>
        <begin position="33"/>
        <end position="40"/>
    </location>
    <ligand>
        <name>ATP</name>
        <dbReference type="ChEBI" id="CHEBI:30616"/>
    </ligand>
</feature>
<dbReference type="EMBL" id="PGTN01000058">
    <property type="protein sequence ID" value="PJF47256.1"/>
    <property type="molecule type" value="Genomic_DNA"/>
</dbReference>
<comment type="function">
    <text evidence="17">The UvrABC repair system catalyzes the recognition and processing of DNA lesions. UvrA is an ATPase and a DNA-binding protein. A damage recognition complex composed of 2 UvrA and 2 UvrB subunits scans DNA for abnormalities. When the presence of a lesion has been verified by UvrB, the UvrA molecules dissociate.</text>
</comment>
<evidence type="ECO:0000256" key="15">
    <source>
        <dbReference type="ARBA" id="ARBA00039316"/>
    </source>
</evidence>
<keyword evidence="13 17" id="KW-0234">DNA repair</keyword>
<evidence type="ECO:0000256" key="4">
    <source>
        <dbReference type="ARBA" id="ARBA00022737"/>
    </source>
</evidence>
<keyword evidence="8 17" id="KW-0863">Zinc-finger</keyword>
<dbReference type="Proteomes" id="UP000230790">
    <property type="component" value="Unassembled WGS sequence"/>
</dbReference>
<comment type="caution">
    <text evidence="17">Lacks conserved residue(s) required for the propagation of feature annotation.</text>
</comment>
<evidence type="ECO:0000256" key="3">
    <source>
        <dbReference type="ARBA" id="ARBA00022723"/>
    </source>
</evidence>
<keyword evidence="6 17" id="KW-0227">DNA damage</keyword>
<dbReference type="SUPFAM" id="SSF52540">
    <property type="entry name" value="P-loop containing nucleoside triphosphate hydrolases"/>
    <property type="match status" value="2"/>
</dbReference>
<evidence type="ECO:0000256" key="9">
    <source>
        <dbReference type="ARBA" id="ARBA00022833"/>
    </source>
</evidence>
<evidence type="ECO:0000313" key="20">
    <source>
        <dbReference type="EMBL" id="PJF47256.1"/>
    </source>
</evidence>
<dbReference type="PROSITE" id="PS00211">
    <property type="entry name" value="ABC_TRANSPORTER_1"/>
    <property type="match status" value="2"/>
</dbReference>
<keyword evidence="2 17" id="KW-0963">Cytoplasm</keyword>
<evidence type="ECO:0000256" key="7">
    <source>
        <dbReference type="ARBA" id="ARBA00022769"/>
    </source>
</evidence>
<evidence type="ECO:0000256" key="5">
    <source>
        <dbReference type="ARBA" id="ARBA00022741"/>
    </source>
</evidence>
<dbReference type="InterPro" id="IPR004602">
    <property type="entry name" value="UvrA"/>
</dbReference>
<feature type="compositionally biased region" description="Basic and acidic residues" evidence="18">
    <location>
        <begin position="487"/>
        <end position="496"/>
    </location>
</feature>
<evidence type="ECO:0000313" key="21">
    <source>
        <dbReference type="Proteomes" id="UP000230790"/>
    </source>
</evidence>
<proteinExistence type="inferred from homology"/>
<dbReference type="CDD" id="cd03271">
    <property type="entry name" value="ABC_UvrA_II"/>
    <property type="match status" value="1"/>
</dbReference>
<dbReference type="Gene3D" id="1.20.1580.10">
    <property type="entry name" value="ABC transporter ATPase like domain"/>
    <property type="match status" value="3"/>
</dbReference>
<dbReference type="GO" id="GO:0009381">
    <property type="term" value="F:excinuclease ABC activity"/>
    <property type="evidence" value="ECO:0007669"/>
    <property type="project" value="UniProtKB-UniRule"/>
</dbReference>
<keyword evidence="12 17" id="KW-0238">DNA-binding</keyword>
<comment type="subcellular location">
    <subcellularLocation>
        <location evidence="1 17">Cytoplasm</location>
    </subcellularLocation>
</comment>
<evidence type="ECO:0000259" key="19">
    <source>
        <dbReference type="PROSITE" id="PS50893"/>
    </source>
</evidence>
<dbReference type="PROSITE" id="PS50893">
    <property type="entry name" value="ABC_TRANSPORTER_2"/>
    <property type="match status" value="1"/>
</dbReference>
<dbReference type="PANTHER" id="PTHR43152:SF3">
    <property type="entry name" value="UVRABC SYSTEM PROTEIN A"/>
    <property type="match status" value="1"/>
</dbReference>
<evidence type="ECO:0000256" key="2">
    <source>
        <dbReference type="ARBA" id="ARBA00022490"/>
    </source>
</evidence>
<dbReference type="GO" id="GO:0009380">
    <property type="term" value="C:excinuclease repair complex"/>
    <property type="evidence" value="ECO:0007669"/>
    <property type="project" value="InterPro"/>
</dbReference>
<dbReference type="GO" id="GO:0005737">
    <property type="term" value="C:cytoplasm"/>
    <property type="evidence" value="ECO:0007669"/>
    <property type="project" value="UniProtKB-SubCell"/>
</dbReference>
<comment type="similarity">
    <text evidence="14 17">Belongs to the ABC transporter superfamily. UvrA family.</text>
</comment>
<keyword evidence="10 17" id="KW-0067">ATP-binding</keyword>
<evidence type="ECO:0000256" key="8">
    <source>
        <dbReference type="ARBA" id="ARBA00022771"/>
    </source>
</evidence>
<dbReference type="PANTHER" id="PTHR43152">
    <property type="entry name" value="UVRABC SYSTEM PROTEIN A"/>
    <property type="match status" value="1"/>
</dbReference>